<keyword evidence="4" id="KW-1185">Reference proteome</keyword>
<name>A0ABW2KW07_9PROT</name>
<keyword evidence="2" id="KW-0732">Signal</keyword>
<dbReference type="EMBL" id="JBHTCM010000010">
    <property type="protein sequence ID" value="MFC7333214.1"/>
    <property type="molecule type" value="Genomic_DNA"/>
</dbReference>
<accession>A0ABW2KW07</accession>
<feature type="chain" id="PRO_5045732413" evidence="2">
    <location>
        <begin position="30"/>
        <end position="158"/>
    </location>
</feature>
<feature type="signal peptide" evidence="2">
    <location>
        <begin position="1"/>
        <end position="29"/>
    </location>
</feature>
<feature type="compositionally biased region" description="Basic and acidic residues" evidence="1">
    <location>
        <begin position="66"/>
        <end position="92"/>
    </location>
</feature>
<gene>
    <name evidence="3" type="ORF">ACFQPS_08580</name>
</gene>
<proteinExistence type="predicted"/>
<feature type="compositionally biased region" description="Polar residues" evidence="1">
    <location>
        <begin position="38"/>
        <end position="48"/>
    </location>
</feature>
<evidence type="ECO:0000256" key="2">
    <source>
        <dbReference type="SAM" id="SignalP"/>
    </source>
</evidence>
<dbReference type="Proteomes" id="UP001596456">
    <property type="component" value="Unassembled WGS sequence"/>
</dbReference>
<evidence type="ECO:0000313" key="3">
    <source>
        <dbReference type="EMBL" id="MFC7333214.1"/>
    </source>
</evidence>
<dbReference type="RefSeq" id="WP_377358148.1">
    <property type="nucleotide sequence ID" value="NZ_JBHTCM010000010.1"/>
</dbReference>
<comment type="caution">
    <text evidence="3">The sequence shown here is derived from an EMBL/GenBank/DDBJ whole genome shotgun (WGS) entry which is preliminary data.</text>
</comment>
<evidence type="ECO:0000256" key="1">
    <source>
        <dbReference type="SAM" id="MobiDB-lite"/>
    </source>
</evidence>
<reference evidence="4" key="1">
    <citation type="journal article" date="2019" name="Int. J. Syst. Evol. Microbiol.">
        <title>The Global Catalogue of Microorganisms (GCM) 10K type strain sequencing project: providing services to taxonomists for standard genome sequencing and annotation.</title>
        <authorList>
            <consortium name="The Broad Institute Genomics Platform"/>
            <consortium name="The Broad Institute Genome Sequencing Center for Infectious Disease"/>
            <person name="Wu L."/>
            <person name="Ma J."/>
        </authorList>
    </citation>
    <scope>NUCLEOTIDE SEQUENCE [LARGE SCALE GENOMIC DNA]</scope>
    <source>
        <strain evidence="4">CGMCC 1.16275</strain>
    </source>
</reference>
<sequence>MQPARPFTAVLTALATLTAALTAALPAAAQNPLLDPPDTSTGRRSTAPSVLEQERARSYGNQVGPELRERERLDALGRLDPIERRETEELRRSLYRQEQTARPLPPLAPTDRQLDSTLRPEPLPGTGYPPPRLGRGGATLERSLSRTPPRKPPPPPDR</sequence>
<feature type="compositionally biased region" description="Pro residues" evidence="1">
    <location>
        <begin position="121"/>
        <end position="132"/>
    </location>
</feature>
<organism evidence="3 4">
    <name type="scientific">Rhodocista pekingensis</name>
    <dbReference type="NCBI Taxonomy" id="201185"/>
    <lineage>
        <taxon>Bacteria</taxon>
        <taxon>Pseudomonadati</taxon>
        <taxon>Pseudomonadota</taxon>
        <taxon>Alphaproteobacteria</taxon>
        <taxon>Rhodospirillales</taxon>
        <taxon>Azospirillaceae</taxon>
        <taxon>Rhodocista</taxon>
    </lineage>
</organism>
<feature type="region of interest" description="Disordered" evidence="1">
    <location>
        <begin position="29"/>
        <end position="158"/>
    </location>
</feature>
<protein>
    <submittedName>
        <fullName evidence="3">Uncharacterized protein</fullName>
    </submittedName>
</protein>
<evidence type="ECO:0000313" key="4">
    <source>
        <dbReference type="Proteomes" id="UP001596456"/>
    </source>
</evidence>